<evidence type="ECO:0000256" key="6">
    <source>
        <dbReference type="ARBA" id="ARBA00023134"/>
    </source>
</evidence>
<dbReference type="EMBL" id="CAKASE010000074">
    <property type="protein sequence ID" value="CAG9575910.1"/>
    <property type="molecule type" value="Genomic_DNA"/>
</dbReference>
<evidence type="ECO:0000256" key="1">
    <source>
        <dbReference type="ARBA" id="ARBA00004342"/>
    </source>
</evidence>
<name>A0A8J2W897_9NEOP</name>
<keyword evidence="8" id="KW-0449">Lipoprotein</keyword>
<dbReference type="NCBIfam" id="TIGR00231">
    <property type="entry name" value="small_GTP"/>
    <property type="match status" value="1"/>
</dbReference>
<dbReference type="PANTHER" id="PTHR24072">
    <property type="entry name" value="RHO FAMILY GTPASE"/>
    <property type="match status" value="1"/>
</dbReference>
<dbReference type="GO" id="GO:0022412">
    <property type="term" value="P:cellular process involved in reproduction in multicellular organism"/>
    <property type="evidence" value="ECO:0007669"/>
    <property type="project" value="UniProtKB-ARBA"/>
</dbReference>
<dbReference type="SMART" id="SM00173">
    <property type="entry name" value="RAS"/>
    <property type="match status" value="1"/>
</dbReference>
<comment type="caution">
    <text evidence="10">The sequence shown here is derived from an EMBL/GenBank/DDBJ whole genome shotgun (WGS) entry which is preliminary data.</text>
</comment>
<evidence type="ECO:0000256" key="9">
    <source>
        <dbReference type="ARBA" id="ARBA00023289"/>
    </source>
</evidence>
<dbReference type="Gene3D" id="3.40.50.300">
    <property type="entry name" value="P-loop containing nucleotide triphosphate hydrolases"/>
    <property type="match status" value="1"/>
</dbReference>
<proteinExistence type="inferred from homology"/>
<dbReference type="GO" id="GO:0007264">
    <property type="term" value="P:small GTPase-mediated signal transduction"/>
    <property type="evidence" value="ECO:0007669"/>
    <property type="project" value="InterPro"/>
</dbReference>
<sequence>MGSAPRLKITVVGDGMVGKTCLLYVYTRNEFPKEYVPTVFDNYVGHITVDGQEIEMTLWDTAGQEDYERLRPLSYNNTHCFLVCYSVGSRSSYENVGHKWYPELKHFSSSVPIVLVATKTDLRASGQAVITTQEGKVLKRKIRAVQLVECSALERENMHEVFEEAVRAALKKKQVTKRTCNFL</sequence>
<dbReference type="InterPro" id="IPR027417">
    <property type="entry name" value="P-loop_NTPase"/>
</dbReference>
<dbReference type="Proteomes" id="UP000789524">
    <property type="component" value="Unassembled WGS sequence"/>
</dbReference>
<reference evidence="10" key="1">
    <citation type="submission" date="2021-09" db="EMBL/GenBank/DDBJ databases">
        <authorList>
            <person name="Martin H S."/>
        </authorList>
    </citation>
    <scope>NUCLEOTIDE SEQUENCE</scope>
</reference>
<dbReference type="PROSITE" id="PS51419">
    <property type="entry name" value="RAB"/>
    <property type="match status" value="1"/>
</dbReference>
<comment type="subcellular location">
    <subcellularLocation>
        <location evidence="1">Cell membrane</location>
        <topology evidence="1">Lipid-anchor</topology>
        <orientation evidence="1">Cytoplasmic side</orientation>
    </subcellularLocation>
</comment>
<dbReference type="PRINTS" id="PR00449">
    <property type="entry name" value="RASTRNSFRMNG"/>
</dbReference>
<comment type="similarity">
    <text evidence="2">Belongs to the small GTPase superfamily. Rho family.</text>
</comment>
<dbReference type="GO" id="GO:0035099">
    <property type="term" value="P:hemocyte migration"/>
    <property type="evidence" value="ECO:0007669"/>
    <property type="project" value="UniProtKB-ARBA"/>
</dbReference>
<dbReference type="InterPro" id="IPR003578">
    <property type="entry name" value="Small_GTPase_Rho"/>
</dbReference>
<dbReference type="Pfam" id="PF00071">
    <property type="entry name" value="Ras"/>
    <property type="match status" value="1"/>
</dbReference>
<evidence type="ECO:0000256" key="7">
    <source>
        <dbReference type="ARBA" id="ARBA00023136"/>
    </source>
</evidence>
<dbReference type="GO" id="GO:0005525">
    <property type="term" value="F:GTP binding"/>
    <property type="evidence" value="ECO:0007669"/>
    <property type="project" value="UniProtKB-KW"/>
</dbReference>
<dbReference type="InterPro" id="IPR005225">
    <property type="entry name" value="Small_GTP-bd"/>
</dbReference>
<evidence type="ECO:0000256" key="8">
    <source>
        <dbReference type="ARBA" id="ARBA00023288"/>
    </source>
</evidence>
<protein>
    <submittedName>
        <fullName evidence="10">(African queen) hypothetical protein</fullName>
    </submittedName>
</protein>
<dbReference type="SUPFAM" id="SSF52540">
    <property type="entry name" value="P-loop containing nucleoside triphosphate hydrolases"/>
    <property type="match status" value="1"/>
</dbReference>
<dbReference type="AlphaFoldDB" id="A0A8J2W897"/>
<keyword evidence="9" id="KW-0636">Prenylation</keyword>
<keyword evidence="7" id="KW-0472">Membrane</keyword>
<evidence type="ECO:0000256" key="2">
    <source>
        <dbReference type="ARBA" id="ARBA00010142"/>
    </source>
</evidence>
<dbReference type="InterPro" id="IPR001806">
    <property type="entry name" value="Small_GTPase"/>
</dbReference>
<dbReference type="GO" id="GO:0001667">
    <property type="term" value="P:ameboidal-type cell migration"/>
    <property type="evidence" value="ECO:0007669"/>
    <property type="project" value="UniProtKB-ARBA"/>
</dbReference>
<evidence type="ECO:0000256" key="4">
    <source>
        <dbReference type="ARBA" id="ARBA00022481"/>
    </source>
</evidence>
<keyword evidence="3" id="KW-1003">Cell membrane</keyword>
<dbReference type="GO" id="GO:0003924">
    <property type="term" value="F:GTPase activity"/>
    <property type="evidence" value="ECO:0007669"/>
    <property type="project" value="InterPro"/>
</dbReference>
<keyword evidence="6" id="KW-0342">GTP-binding</keyword>
<evidence type="ECO:0000256" key="3">
    <source>
        <dbReference type="ARBA" id="ARBA00022475"/>
    </source>
</evidence>
<dbReference type="SMART" id="SM00175">
    <property type="entry name" value="RAB"/>
    <property type="match status" value="1"/>
</dbReference>
<organism evidence="10 11">
    <name type="scientific">Danaus chrysippus</name>
    <name type="common">African queen</name>
    <dbReference type="NCBI Taxonomy" id="151541"/>
    <lineage>
        <taxon>Eukaryota</taxon>
        <taxon>Metazoa</taxon>
        <taxon>Ecdysozoa</taxon>
        <taxon>Arthropoda</taxon>
        <taxon>Hexapoda</taxon>
        <taxon>Insecta</taxon>
        <taxon>Pterygota</taxon>
        <taxon>Neoptera</taxon>
        <taxon>Endopterygota</taxon>
        <taxon>Lepidoptera</taxon>
        <taxon>Glossata</taxon>
        <taxon>Ditrysia</taxon>
        <taxon>Papilionoidea</taxon>
        <taxon>Nymphalidae</taxon>
        <taxon>Danainae</taxon>
        <taxon>Danaini</taxon>
        <taxon>Danaina</taxon>
        <taxon>Danaus</taxon>
        <taxon>Anosia</taxon>
    </lineage>
</organism>
<dbReference type="SMART" id="SM00174">
    <property type="entry name" value="RHO"/>
    <property type="match status" value="1"/>
</dbReference>
<evidence type="ECO:0000313" key="10">
    <source>
        <dbReference type="EMBL" id="CAG9575910.1"/>
    </source>
</evidence>
<evidence type="ECO:0000256" key="5">
    <source>
        <dbReference type="ARBA" id="ARBA00022741"/>
    </source>
</evidence>
<evidence type="ECO:0000313" key="11">
    <source>
        <dbReference type="Proteomes" id="UP000789524"/>
    </source>
</evidence>
<dbReference type="CDD" id="cd00157">
    <property type="entry name" value="Rho"/>
    <property type="match status" value="1"/>
</dbReference>
<keyword evidence="11" id="KW-1185">Reference proteome</keyword>
<dbReference type="PROSITE" id="PS51421">
    <property type="entry name" value="RAS"/>
    <property type="match status" value="1"/>
</dbReference>
<dbReference type="SMART" id="SM00176">
    <property type="entry name" value="RAN"/>
    <property type="match status" value="1"/>
</dbReference>
<keyword evidence="4" id="KW-0488">Methylation</keyword>
<dbReference type="FunFam" id="3.40.50.300:FF:000983">
    <property type="entry name" value="Rho family GTPase"/>
    <property type="match status" value="1"/>
</dbReference>
<keyword evidence="5" id="KW-0547">Nucleotide-binding</keyword>
<dbReference type="OrthoDB" id="8830751at2759"/>
<accession>A0A8J2W897</accession>
<dbReference type="GO" id="GO:0003006">
    <property type="term" value="P:developmental process involved in reproduction"/>
    <property type="evidence" value="ECO:0007669"/>
    <property type="project" value="UniProtKB-ARBA"/>
</dbReference>
<gene>
    <name evidence="10" type="ORF">DCHRY22_LOCUS11716</name>
</gene>
<dbReference type="GO" id="GO:0035006">
    <property type="term" value="P:melanization defense response"/>
    <property type="evidence" value="ECO:0007669"/>
    <property type="project" value="UniProtKB-ARBA"/>
</dbReference>
<dbReference type="GO" id="GO:0005886">
    <property type="term" value="C:plasma membrane"/>
    <property type="evidence" value="ECO:0007669"/>
    <property type="project" value="UniProtKB-SubCell"/>
</dbReference>
<dbReference type="PROSITE" id="PS51420">
    <property type="entry name" value="RHO"/>
    <property type="match status" value="1"/>
</dbReference>